<keyword evidence="2" id="KW-0805">Transcription regulation</keyword>
<dbReference type="GeneTree" id="ENSGT00940000182195"/>
<evidence type="ECO:0000256" key="1">
    <source>
        <dbReference type="ARBA" id="ARBA00004123"/>
    </source>
</evidence>
<protein>
    <recommendedName>
        <fullName evidence="7">MiT/TFE transcription factors N-terminal domain-containing protein</fullName>
    </recommendedName>
</protein>
<reference evidence="8" key="1">
    <citation type="submission" date="2025-08" db="UniProtKB">
        <authorList>
            <consortium name="Ensembl"/>
        </authorList>
    </citation>
    <scope>IDENTIFICATION</scope>
</reference>
<comment type="subcellular location">
    <subcellularLocation>
        <location evidence="1">Nucleus</location>
    </subcellularLocation>
</comment>
<feature type="compositionally biased region" description="Polar residues" evidence="6">
    <location>
        <begin position="62"/>
        <end position="80"/>
    </location>
</feature>
<proteinExistence type="predicted"/>
<evidence type="ECO:0000256" key="5">
    <source>
        <dbReference type="ARBA" id="ARBA00023242"/>
    </source>
</evidence>
<accession>A0A3Q3A8X9</accession>
<keyword evidence="3" id="KW-0238">DNA-binding</keyword>
<sequence length="80" mass="9060">LLGSLSFTHDFIHTVQTHLENPTRYHIQQAQRQQVRQYLSNTKTANQQPAVQPCHAPKLGSTPGQPMDSNPKQEVININM</sequence>
<dbReference type="GO" id="GO:0000981">
    <property type="term" value="F:DNA-binding transcription factor activity, RNA polymerase II-specific"/>
    <property type="evidence" value="ECO:0007669"/>
    <property type="project" value="TreeGrafter"/>
</dbReference>
<dbReference type="AlphaFoldDB" id="A0A3Q3A8X9"/>
<keyword evidence="4" id="KW-0804">Transcription</keyword>
<evidence type="ECO:0000313" key="8">
    <source>
        <dbReference type="Ensembl" id="ENSKMAP00000007439.1"/>
    </source>
</evidence>
<dbReference type="PANTHER" id="PTHR45776:SF3">
    <property type="entry name" value="TRANSCRIPTION FACTOR E3"/>
    <property type="match status" value="1"/>
</dbReference>
<name>A0A3Q3A8X9_KRYMA</name>
<evidence type="ECO:0000256" key="2">
    <source>
        <dbReference type="ARBA" id="ARBA00023015"/>
    </source>
</evidence>
<evidence type="ECO:0000313" key="9">
    <source>
        <dbReference type="Proteomes" id="UP000264800"/>
    </source>
</evidence>
<dbReference type="Ensembl" id="ENSKMAT00000007559.1">
    <property type="protein sequence ID" value="ENSKMAP00000007439.1"/>
    <property type="gene ID" value="ENSKMAG00000005610.1"/>
</dbReference>
<organism evidence="8 9">
    <name type="scientific">Kryptolebias marmoratus</name>
    <name type="common">Mangrove killifish</name>
    <name type="synonym">Rivulus marmoratus</name>
    <dbReference type="NCBI Taxonomy" id="37003"/>
    <lineage>
        <taxon>Eukaryota</taxon>
        <taxon>Metazoa</taxon>
        <taxon>Chordata</taxon>
        <taxon>Craniata</taxon>
        <taxon>Vertebrata</taxon>
        <taxon>Euteleostomi</taxon>
        <taxon>Actinopterygii</taxon>
        <taxon>Neopterygii</taxon>
        <taxon>Teleostei</taxon>
        <taxon>Neoteleostei</taxon>
        <taxon>Acanthomorphata</taxon>
        <taxon>Ovalentaria</taxon>
        <taxon>Atherinomorphae</taxon>
        <taxon>Cyprinodontiformes</taxon>
        <taxon>Rivulidae</taxon>
        <taxon>Kryptolebias</taxon>
    </lineage>
</organism>
<evidence type="ECO:0000256" key="4">
    <source>
        <dbReference type="ARBA" id="ARBA00023163"/>
    </source>
</evidence>
<evidence type="ECO:0000256" key="6">
    <source>
        <dbReference type="SAM" id="MobiDB-lite"/>
    </source>
</evidence>
<reference evidence="8" key="2">
    <citation type="submission" date="2025-09" db="UniProtKB">
        <authorList>
            <consortium name="Ensembl"/>
        </authorList>
    </citation>
    <scope>IDENTIFICATION</scope>
</reference>
<feature type="region of interest" description="Disordered" evidence="6">
    <location>
        <begin position="42"/>
        <end position="80"/>
    </location>
</feature>
<dbReference type="GO" id="GO:0000978">
    <property type="term" value="F:RNA polymerase II cis-regulatory region sequence-specific DNA binding"/>
    <property type="evidence" value="ECO:0007669"/>
    <property type="project" value="TreeGrafter"/>
</dbReference>
<dbReference type="Pfam" id="PF15951">
    <property type="entry name" value="MITF_TFEB_C_3_N"/>
    <property type="match status" value="1"/>
</dbReference>
<evidence type="ECO:0000256" key="3">
    <source>
        <dbReference type="ARBA" id="ARBA00023125"/>
    </source>
</evidence>
<evidence type="ECO:0000259" key="7">
    <source>
        <dbReference type="Pfam" id="PF15951"/>
    </source>
</evidence>
<dbReference type="PANTHER" id="PTHR45776">
    <property type="entry name" value="MIP04163P"/>
    <property type="match status" value="1"/>
</dbReference>
<dbReference type="InterPro" id="IPR031867">
    <property type="entry name" value="MiT/TFE_N"/>
</dbReference>
<dbReference type="STRING" id="37003.ENSKMAP00000007439"/>
<dbReference type="Proteomes" id="UP000264800">
    <property type="component" value="Unplaced"/>
</dbReference>
<keyword evidence="9" id="KW-1185">Reference proteome</keyword>
<keyword evidence="5" id="KW-0539">Nucleus</keyword>
<dbReference type="GO" id="GO:0005634">
    <property type="term" value="C:nucleus"/>
    <property type="evidence" value="ECO:0007669"/>
    <property type="project" value="UniProtKB-SubCell"/>
</dbReference>
<feature type="domain" description="MiT/TFE transcription factors N-terminal" evidence="7">
    <location>
        <begin position="14"/>
        <end position="67"/>
    </location>
</feature>